<sequence length="312" mass="31839">MTIYAPTAVTAYADARAVLEEPRLVPEPAVVADAPGGSLAWLRATVARFTGDARVHARRRAHAMTALADLDPRELRQAAAGSAVGSDDRHTVVRVLAEALGMPGPDEVAEAVVAISAGYFGGELTPAQAKAADKAVASLLVWTAQAGGEADSEAAAQRIGVLVQACDATARLVENARRSAPDGPPPGGADALLAAVLRHDPPVTTLRRRAPADIRVGGLDLRAGQVALIDVVAAAPGTPADRSDPDSGEQDEQAHLAFGAGPHRCPGQAQALALAAGLLARDELAANVASALDYHAEAVGRFGASDDPEEQA</sequence>
<dbReference type="PANTHER" id="PTHR46696">
    <property type="entry name" value="P450, PUTATIVE (EUROFUNG)-RELATED"/>
    <property type="match status" value="1"/>
</dbReference>
<name>A0ABW2H113_9ACTN</name>
<dbReference type="EMBL" id="JBHTAC010000027">
    <property type="protein sequence ID" value="MFC7245576.1"/>
    <property type="molecule type" value="Genomic_DNA"/>
</dbReference>
<proteinExistence type="inferred from homology"/>
<dbReference type="SUPFAM" id="SSF48264">
    <property type="entry name" value="Cytochrome P450"/>
    <property type="match status" value="1"/>
</dbReference>
<dbReference type="PANTHER" id="PTHR46696:SF1">
    <property type="entry name" value="CYTOCHROME P450 YJIB-RELATED"/>
    <property type="match status" value="1"/>
</dbReference>
<evidence type="ECO:0000313" key="2">
    <source>
        <dbReference type="EMBL" id="MFC7245576.1"/>
    </source>
</evidence>
<organism evidence="2 3">
    <name type="scientific">Catellatospora aurea</name>
    <dbReference type="NCBI Taxonomy" id="1337874"/>
    <lineage>
        <taxon>Bacteria</taxon>
        <taxon>Bacillati</taxon>
        <taxon>Actinomycetota</taxon>
        <taxon>Actinomycetes</taxon>
        <taxon>Micromonosporales</taxon>
        <taxon>Micromonosporaceae</taxon>
        <taxon>Catellatospora</taxon>
    </lineage>
</organism>
<keyword evidence="3" id="KW-1185">Reference proteome</keyword>
<dbReference type="InterPro" id="IPR017972">
    <property type="entry name" value="Cyt_P450_CS"/>
</dbReference>
<comment type="similarity">
    <text evidence="1">Belongs to the cytochrome P450 family.</text>
</comment>
<dbReference type="Proteomes" id="UP001596392">
    <property type="component" value="Unassembled WGS sequence"/>
</dbReference>
<evidence type="ECO:0000313" key="3">
    <source>
        <dbReference type="Proteomes" id="UP001596392"/>
    </source>
</evidence>
<dbReference type="InterPro" id="IPR002397">
    <property type="entry name" value="Cyt_P450_B"/>
</dbReference>
<dbReference type="PRINTS" id="PR00359">
    <property type="entry name" value="BP450"/>
</dbReference>
<dbReference type="PROSITE" id="PS00086">
    <property type="entry name" value="CYTOCHROME_P450"/>
    <property type="match status" value="1"/>
</dbReference>
<gene>
    <name evidence="2" type="ORF">ACFQO7_24145</name>
</gene>
<dbReference type="InterPro" id="IPR036396">
    <property type="entry name" value="Cyt_P450_sf"/>
</dbReference>
<reference evidence="3" key="1">
    <citation type="journal article" date="2019" name="Int. J. Syst. Evol. Microbiol.">
        <title>The Global Catalogue of Microorganisms (GCM) 10K type strain sequencing project: providing services to taxonomists for standard genome sequencing and annotation.</title>
        <authorList>
            <consortium name="The Broad Institute Genomics Platform"/>
            <consortium name="The Broad Institute Genome Sequencing Center for Infectious Disease"/>
            <person name="Wu L."/>
            <person name="Ma J."/>
        </authorList>
    </citation>
    <scope>NUCLEOTIDE SEQUENCE [LARGE SCALE GENOMIC DNA]</scope>
    <source>
        <strain evidence="3">CGMCC 1.9106</strain>
    </source>
</reference>
<dbReference type="RefSeq" id="WP_376808486.1">
    <property type="nucleotide sequence ID" value="NZ_JBHTAC010000027.1"/>
</dbReference>
<accession>A0ABW2H113</accession>
<evidence type="ECO:0000256" key="1">
    <source>
        <dbReference type="ARBA" id="ARBA00010617"/>
    </source>
</evidence>
<protein>
    <submittedName>
        <fullName evidence="2">Cytochrome P450</fullName>
    </submittedName>
</protein>
<comment type="caution">
    <text evidence="2">The sequence shown here is derived from an EMBL/GenBank/DDBJ whole genome shotgun (WGS) entry which is preliminary data.</text>
</comment>
<dbReference type="Gene3D" id="1.10.630.10">
    <property type="entry name" value="Cytochrome P450"/>
    <property type="match status" value="1"/>
</dbReference>